<gene>
    <name evidence="10" type="primary">ygaF</name>
    <name evidence="10" type="ORF">FIM1_4294</name>
</gene>
<organism evidence="10 11">
    <name type="scientific">Kluyveromyces marxianus</name>
    <name type="common">Yeast</name>
    <name type="synonym">Candida kefyr</name>
    <dbReference type="NCBI Taxonomy" id="4911"/>
    <lineage>
        <taxon>Eukaryota</taxon>
        <taxon>Fungi</taxon>
        <taxon>Dikarya</taxon>
        <taxon>Ascomycota</taxon>
        <taxon>Saccharomycotina</taxon>
        <taxon>Saccharomycetes</taxon>
        <taxon>Saccharomycetales</taxon>
        <taxon>Saccharomycetaceae</taxon>
        <taxon>Kluyveromyces</taxon>
    </lineage>
</organism>
<dbReference type="EMBL" id="CP015059">
    <property type="protein sequence ID" value="QGN17558.1"/>
    <property type="molecule type" value="Genomic_DNA"/>
</dbReference>
<dbReference type="PANTHER" id="PTHR43104">
    <property type="entry name" value="L-2-HYDROXYGLUTARATE DEHYDROGENASE, MITOCHONDRIAL"/>
    <property type="match status" value="1"/>
</dbReference>
<dbReference type="InterPro" id="IPR036188">
    <property type="entry name" value="FAD/NAD-bd_sf"/>
</dbReference>
<dbReference type="Proteomes" id="UP000422736">
    <property type="component" value="Chromosome 6"/>
</dbReference>
<keyword evidence="4" id="KW-0560">Oxidoreductase</keyword>
<evidence type="ECO:0000313" key="11">
    <source>
        <dbReference type="Proteomes" id="UP000422736"/>
    </source>
</evidence>
<evidence type="ECO:0000256" key="3">
    <source>
        <dbReference type="ARBA" id="ARBA00022827"/>
    </source>
</evidence>
<comment type="similarity">
    <text evidence="6">Belongs to the L2HGDH family.</text>
</comment>
<evidence type="ECO:0000256" key="1">
    <source>
        <dbReference type="ARBA" id="ARBA00001974"/>
    </source>
</evidence>
<comment type="cofactor">
    <cofactor evidence="1">
        <name>FAD</name>
        <dbReference type="ChEBI" id="CHEBI:57692"/>
    </cofactor>
</comment>
<accession>A0ABX6F5C3</accession>
<evidence type="ECO:0000256" key="4">
    <source>
        <dbReference type="ARBA" id="ARBA00023002"/>
    </source>
</evidence>
<comment type="catalytic activity">
    <reaction evidence="5">
        <text>(S)-2-hydroxyglutarate + A = 2-oxoglutarate + AH2</text>
        <dbReference type="Rhea" id="RHEA:21252"/>
        <dbReference type="ChEBI" id="CHEBI:13193"/>
        <dbReference type="ChEBI" id="CHEBI:16782"/>
        <dbReference type="ChEBI" id="CHEBI:16810"/>
        <dbReference type="ChEBI" id="CHEBI:17499"/>
        <dbReference type="EC" id="1.1.99.2"/>
    </reaction>
</comment>
<protein>
    <recommendedName>
        <fullName evidence="8">L-2-hydroxyglutarate dehydrogenase, mitochondrial</fullName>
        <ecNumber evidence="7">1.1.99.2</ecNumber>
    </recommendedName>
</protein>
<dbReference type="SUPFAM" id="SSF51905">
    <property type="entry name" value="FAD/NAD(P)-binding domain"/>
    <property type="match status" value="1"/>
</dbReference>
<evidence type="ECO:0000256" key="7">
    <source>
        <dbReference type="ARBA" id="ARBA00038878"/>
    </source>
</evidence>
<evidence type="ECO:0000256" key="5">
    <source>
        <dbReference type="ARBA" id="ARBA00036066"/>
    </source>
</evidence>
<dbReference type="PANTHER" id="PTHR43104:SF4">
    <property type="entry name" value="L-2-HYDROXYGLUTARATE DEHYDROGENASE, MITOCHONDRIAL"/>
    <property type="match status" value="1"/>
</dbReference>
<evidence type="ECO:0000256" key="6">
    <source>
        <dbReference type="ARBA" id="ARBA00037941"/>
    </source>
</evidence>
<keyword evidence="3" id="KW-0274">FAD</keyword>
<dbReference type="Gene3D" id="3.50.50.60">
    <property type="entry name" value="FAD/NAD(P)-binding domain"/>
    <property type="match status" value="1"/>
</dbReference>
<evidence type="ECO:0000259" key="9">
    <source>
        <dbReference type="Pfam" id="PF01266"/>
    </source>
</evidence>
<dbReference type="InterPro" id="IPR006076">
    <property type="entry name" value="FAD-dep_OxRdtase"/>
</dbReference>
<name>A0ABX6F5C3_KLUMA</name>
<dbReference type="Pfam" id="PF01266">
    <property type="entry name" value="DAO"/>
    <property type="match status" value="1"/>
</dbReference>
<evidence type="ECO:0000256" key="8">
    <source>
        <dbReference type="ARBA" id="ARBA00041137"/>
    </source>
</evidence>
<evidence type="ECO:0000313" key="10">
    <source>
        <dbReference type="EMBL" id="QGN17558.1"/>
    </source>
</evidence>
<evidence type="ECO:0000256" key="2">
    <source>
        <dbReference type="ARBA" id="ARBA00022630"/>
    </source>
</evidence>
<keyword evidence="2" id="KW-0285">Flavoprotein</keyword>
<sequence length="400" mass="44812">MTFHMHISRGLLNRPLFSRFYSKSVDYSHAVIGGGVVGLAIANELTKVEGNKVLVVEKNIAVGMETSSRNSEVIHAGLYYPVDSLKTKFCIEGNHIIYNELNPRKTGVDWSKCGKWVVAQTDYDDAYVERMFLKAKYELGLPVSIIPNHQTKWYEPAVQVERSALVSPTTGIIDSHSLMDYLSTMIEEQGGEIAIGTQVVDIQYLGDKYAILCRETVNDANEEVEIQVENVVNAAGLHADKVANMILPKERHVKQYYAKGNYYTLKTPTPAVRRLIYPVPPRNNKSLGTHLTIDLNNQIRFGPDLEYVDSVDDLSPNNKNIDEAAKAILRYFPHIQPQDLEASYAGIRPKLAAPGDKEFKDFYIKEEEGFPGFVNLLGIESPGLTSAIPIGRYVKDMYHA</sequence>
<proteinExistence type="inferred from homology"/>
<dbReference type="Gene3D" id="3.30.9.10">
    <property type="entry name" value="D-Amino Acid Oxidase, subunit A, domain 2"/>
    <property type="match status" value="1"/>
</dbReference>
<feature type="domain" description="FAD dependent oxidoreductase" evidence="9">
    <location>
        <begin position="30"/>
        <end position="396"/>
    </location>
</feature>
<reference evidence="10 11" key="2">
    <citation type="submission" date="2019-11" db="EMBL/GenBank/DDBJ databases">
        <authorList>
            <person name="Lu H."/>
        </authorList>
    </citation>
    <scope>NUCLEOTIDE SEQUENCE [LARGE SCALE GENOMIC DNA]</scope>
    <source>
        <strain evidence="10 11">FIM1</strain>
    </source>
</reference>
<dbReference type="EC" id="1.1.99.2" evidence="7"/>
<keyword evidence="11" id="KW-1185">Reference proteome</keyword>
<dbReference type="SUPFAM" id="SSF54373">
    <property type="entry name" value="FAD-linked reductases, C-terminal domain"/>
    <property type="match status" value="1"/>
</dbReference>
<reference evidence="10 11" key="1">
    <citation type="submission" date="2016-03" db="EMBL/GenBank/DDBJ databases">
        <title>How can Kluyveromyces marxianus grow so fast - potential evolutionary course in Saccharomyces Complex revealed by comparative genomics.</title>
        <authorList>
            <person name="Mo W."/>
            <person name="Lu W."/>
            <person name="Yang X."/>
            <person name="Qi J."/>
            <person name="Lv H."/>
        </authorList>
    </citation>
    <scope>NUCLEOTIDE SEQUENCE [LARGE SCALE GENOMIC DNA]</scope>
    <source>
        <strain evidence="10 11">FIM1</strain>
    </source>
</reference>